<dbReference type="PANTHER" id="PTHR43071">
    <property type="entry name" value="2-AMINO-4-HYDROXY-6-HYDROXYMETHYLDIHYDROPTERIDINE PYROPHOSPHOKINASE"/>
    <property type="match status" value="1"/>
</dbReference>
<dbReference type="UniPathway" id="UPA00077">
    <property type="reaction ID" value="UER00155"/>
</dbReference>
<keyword evidence="7 14" id="KW-0418">Kinase</keyword>
<evidence type="ECO:0000259" key="13">
    <source>
        <dbReference type="PROSITE" id="PS00794"/>
    </source>
</evidence>
<dbReference type="STRING" id="740709.A10D4_00105"/>
<keyword evidence="9" id="KW-0289">Folate biosynthesis</keyword>
<dbReference type="GO" id="GO:0046656">
    <property type="term" value="P:folic acid biosynthetic process"/>
    <property type="evidence" value="ECO:0007669"/>
    <property type="project" value="UniProtKB-KW"/>
</dbReference>
<gene>
    <name evidence="14" type="ORF">A10D4_00105</name>
</gene>
<dbReference type="EMBL" id="AMRG01000001">
    <property type="protein sequence ID" value="EKE87451.1"/>
    <property type="molecule type" value="Genomic_DNA"/>
</dbReference>
<evidence type="ECO:0000256" key="4">
    <source>
        <dbReference type="ARBA" id="ARBA00016218"/>
    </source>
</evidence>
<evidence type="ECO:0000256" key="3">
    <source>
        <dbReference type="ARBA" id="ARBA00013253"/>
    </source>
</evidence>
<evidence type="ECO:0000256" key="12">
    <source>
        <dbReference type="ARBA" id="ARBA00033413"/>
    </source>
</evidence>
<dbReference type="PATRIC" id="fig|740709.3.peg.21"/>
<dbReference type="GO" id="GO:0003848">
    <property type="term" value="F:2-amino-4-hydroxy-6-hydroxymethyldihydropteridine diphosphokinase activity"/>
    <property type="evidence" value="ECO:0007669"/>
    <property type="project" value="UniProtKB-EC"/>
</dbReference>
<evidence type="ECO:0000256" key="2">
    <source>
        <dbReference type="ARBA" id="ARBA00005810"/>
    </source>
</evidence>
<keyword evidence="15" id="KW-1185">Reference proteome</keyword>
<keyword evidence="8" id="KW-0067">ATP-binding</keyword>
<dbReference type="RefSeq" id="WP_008486932.1">
    <property type="nucleotide sequence ID" value="NZ_AMRG01000001.1"/>
</dbReference>
<comment type="pathway">
    <text evidence="1">Cofactor biosynthesis; tetrahydrofolate biosynthesis; 2-amino-4-hydroxy-6-hydroxymethyl-7,8-dihydropteridine diphosphate from 7,8-dihydroneopterin triphosphate: step 4/4.</text>
</comment>
<evidence type="ECO:0000256" key="1">
    <source>
        <dbReference type="ARBA" id="ARBA00005051"/>
    </source>
</evidence>
<evidence type="ECO:0000256" key="7">
    <source>
        <dbReference type="ARBA" id="ARBA00022777"/>
    </source>
</evidence>
<sequence>MSIVYIGMGANLNNPAQTLYQALQVICHLPSSCIGKVSSFYLSKPMGPQDQPDYVNAVIELHSDLTPEVLLESLQMIEDQFGRQRTRRWGERTLDLDILWFEGEQRQSPTLTLPHPGLREREFVVMPLLEIAPALVFEDGVALSDIAAQLPQRQLSVLISSHNISQLGQIDEG</sequence>
<dbReference type="Gene3D" id="3.30.70.560">
    <property type="entry name" value="7,8-Dihydro-6-hydroxymethylpterin-pyrophosphokinase HPPK"/>
    <property type="match status" value="1"/>
</dbReference>
<evidence type="ECO:0000256" key="10">
    <source>
        <dbReference type="ARBA" id="ARBA00029409"/>
    </source>
</evidence>
<dbReference type="PANTHER" id="PTHR43071:SF1">
    <property type="entry name" value="2-AMINO-4-HYDROXY-6-HYDROXYMETHYLDIHYDROPTERIDINE PYROPHOSPHOKINASE"/>
    <property type="match status" value="1"/>
</dbReference>
<dbReference type="InterPro" id="IPR000550">
    <property type="entry name" value="Hppk"/>
</dbReference>
<evidence type="ECO:0000256" key="5">
    <source>
        <dbReference type="ARBA" id="ARBA00022679"/>
    </source>
</evidence>
<dbReference type="CDD" id="cd00483">
    <property type="entry name" value="HPPK"/>
    <property type="match status" value="1"/>
</dbReference>
<organism evidence="14 15">
    <name type="scientific">Idiomarina xiamenensis 10-D-4</name>
    <dbReference type="NCBI Taxonomy" id="740709"/>
    <lineage>
        <taxon>Bacteria</taxon>
        <taxon>Pseudomonadati</taxon>
        <taxon>Pseudomonadota</taxon>
        <taxon>Gammaproteobacteria</taxon>
        <taxon>Alteromonadales</taxon>
        <taxon>Idiomarinaceae</taxon>
        <taxon>Idiomarina</taxon>
    </lineage>
</organism>
<evidence type="ECO:0000256" key="11">
    <source>
        <dbReference type="ARBA" id="ARBA00029766"/>
    </source>
</evidence>
<evidence type="ECO:0000256" key="8">
    <source>
        <dbReference type="ARBA" id="ARBA00022840"/>
    </source>
</evidence>
<dbReference type="eggNOG" id="COG0801">
    <property type="taxonomic scope" value="Bacteria"/>
</dbReference>
<evidence type="ECO:0000256" key="6">
    <source>
        <dbReference type="ARBA" id="ARBA00022741"/>
    </source>
</evidence>
<dbReference type="EC" id="2.7.6.3" evidence="3"/>
<comment type="function">
    <text evidence="10">Catalyzes the transfer of pyrophosphate from adenosine triphosphate (ATP) to 6-hydroxymethyl-7,8-dihydropterin, an enzymatic step in folate biosynthesis pathway.</text>
</comment>
<dbReference type="SUPFAM" id="SSF55083">
    <property type="entry name" value="6-hydroxymethyl-7,8-dihydropterin pyrophosphokinase, HPPK"/>
    <property type="match status" value="1"/>
</dbReference>
<keyword evidence="5" id="KW-0808">Transferase</keyword>
<proteinExistence type="inferred from homology"/>
<dbReference type="OrthoDB" id="9808041at2"/>
<protein>
    <recommendedName>
        <fullName evidence="4">2-amino-4-hydroxy-6-hydroxymethyldihydropteridine pyrophosphokinase</fullName>
        <ecNumber evidence="3">2.7.6.3</ecNumber>
    </recommendedName>
    <alternativeName>
        <fullName evidence="11">6-hydroxymethyl-7,8-dihydropterin pyrophosphokinase</fullName>
    </alternativeName>
    <alternativeName>
        <fullName evidence="12">7,8-dihydro-6-hydroxymethylpterin-pyrophosphokinase</fullName>
    </alternativeName>
</protein>
<dbReference type="GO" id="GO:0046654">
    <property type="term" value="P:tetrahydrofolate biosynthetic process"/>
    <property type="evidence" value="ECO:0007669"/>
    <property type="project" value="UniProtKB-UniPathway"/>
</dbReference>
<dbReference type="GO" id="GO:0016301">
    <property type="term" value="F:kinase activity"/>
    <property type="evidence" value="ECO:0007669"/>
    <property type="project" value="UniProtKB-KW"/>
</dbReference>
<dbReference type="PROSITE" id="PS00794">
    <property type="entry name" value="HPPK"/>
    <property type="match status" value="1"/>
</dbReference>
<comment type="caution">
    <text evidence="14">The sequence shown here is derived from an EMBL/GenBank/DDBJ whole genome shotgun (WGS) entry which is preliminary data.</text>
</comment>
<dbReference type="AlphaFoldDB" id="K2JVK3"/>
<dbReference type="NCBIfam" id="TIGR01498">
    <property type="entry name" value="folK"/>
    <property type="match status" value="1"/>
</dbReference>
<name>K2JVK3_9GAMM</name>
<reference evidence="14 15" key="1">
    <citation type="journal article" date="2012" name="J. Bacteriol.">
        <title>Genome Sequence of Idiomarina xiamenensis Type Strain 10-D-4.</title>
        <authorList>
            <person name="Lai Q."/>
            <person name="Wang L."/>
            <person name="Wang W."/>
            <person name="Shao Z."/>
        </authorList>
    </citation>
    <scope>NUCLEOTIDE SEQUENCE [LARGE SCALE GENOMIC DNA]</scope>
    <source>
        <strain evidence="14 15">10-D-4</strain>
    </source>
</reference>
<evidence type="ECO:0000313" key="14">
    <source>
        <dbReference type="EMBL" id="EKE87451.1"/>
    </source>
</evidence>
<keyword evidence="6" id="KW-0547">Nucleotide-binding</keyword>
<dbReference type="Pfam" id="PF01288">
    <property type="entry name" value="HPPK"/>
    <property type="match status" value="1"/>
</dbReference>
<evidence type="ECO:0000313" key="15">
    <source>
        <dbReference type="Proteomes" id="UP000014115"/>
    </source>
</evidence>
<dbReference type="InterPro" id="IPR035907">
    <property type="entry name" value="Hppk_sf"/>
</dbReference>
<accession>K2JVK3</accession>
<feature type="domain" description="7,8-dihydro-6-hydroxymethylpterin-pyrophosphokinase" evidence="13">
    <location>
        <begin position="88"/>
        <end position="99"/>
    </location>
</feature>
<dbReference type="Proteomes" id="UP000014115">
    <property type="component" value="Unassembled WGS sequence"/>
</dbReference>
<dbReference type="GO" id="GO:0005524">
    <property type="term" value="F:ATP binding"/>
    <property type="evidence" value="ECO:0007669"/>
    <property type="project" value="UniProtKB-KW"/>
</dbReference>
<comment type="similarity">
    <text evidence="2">Belongs to the HPPK family.</text>
</comment>
<evidence type="ECO:0000256" key="9">
    <source>
        <dbReference type="ARBA" id="ARBA00022909"/>
    </source>
</evidence>